<evidence type="ECO:0000256" key="1">
    <source>
        <dbReference type="SAM" id="MobiDB-lite"/>
    </source>
</evidence>
<feature type="compositionally biased region" description="Basic residues" evidence="1">
    <location>
        <begin position="83"/>
        <end position="93"/>
    </location>
</feature>
<organism evidence="2 3">
    <name type="scientific">Liparis tanakae</name>
    <name type="common">Tanaka's snailfish</name>
    <dbReference type="NCBI Taxonomy" id="230148"/>
    <lineage>
        <taxon>Eukaryota</taxon>
        <taxon>Metazoa</taxon>
        <taxon>Chordata</taxon>
        <taxon>Craniata</taxon>
        <taxon>Vertebrata</taxon>
        <taxon>Euteleostomi</taxon>
        <taxon>Actinopterygii</taxon>
        <taxon>Neopterygii</taxon>
        <taxon>Teleostei</taxon>
        <taxon>Neoteleostei</taxon>
        <taxon>Acanthomorphata</taxon>
        <taxon>Eupercaria</taxon>
        <taxon>Perciformes</taxon>
        <taxon>Cottioidei</taxon>
        <taxon>Cottales</taxon>
        <taxon>Liparidae</taxon>
        <taxon>Liparis</taxon>
    </lineage>
</organism>
<protein>
    <submittedName>
        <fullName evidence="2">Uncharacterized protein</fullName>
    </submittedName>
</protein>
<keyword evidence="3" id="KW-1185">Reference proteome</keyword>
<feature type="region of interest" description="Disordered" evidence="1">
    <location>
        <begin position="81"/>
        <end position="102"/>
    </location>
</feature>
<dbReference type="EMBL" id="SRLO01000279">
    <property type="protein sequence ID" value="TNN63168.1"/>
    <property type="molecule type" value="Genomic_DNA"/>
</dbReference>
<proteinExistence type="predicted"/>
<accession>A0A4Z2HBB9</accession>
<gene>
    <name evidence="2" type="ORF">EYF80_026632</name>
</gene>
<sequence>MHKQQQQDTHDNKTERPCVTARLCFELNANLGVLTCSHKQKVLRRAANRKEEVVLAVAFILKATAGCRLIRCVRSTYCLSRQSQKKTQQHRGSRTGPSSLSLMLHSGHFSASSSSSCPLSSTL</sequence>
<dbReference type="Proteomes" id="UP000314294">
    <property type="component" value="Unassembled WGS sequence"/>
</dbReference>
<evidence type="ECO:0000313" key="3">
    <source>
        <dbReference type="Proteomes" id="UP000314294"/>
    </source>
</evidence>
<comment type="caution">
    <text evidence="2">The sequence shown here is derived from an EMBL/GenBank/DDBJ whole genome shotgun (WGS) entry which is preliminary data.</text>
</comment>
<dbReference type="AlphaFoldDB" id="A0A4Z2HBB9"/>
<evidence type="ECO:0000313" key="2">
    <source>
        <dbReference type="EMBL" id="TNN63168.1"/>
    </source>
</evidence>
<name>A0A4Z2HBB9_9TELE</name>
<reference evidence="2 3" key="1">
    <citation type="submission" date="2019-03" db="EMBL/GenBank/DDBJ databases">
        <title>First draft genome of Liparis tanakae, snailfish: a comprehensive survey of snailfish specific genes.</title>
        <authorList>
            <person name="Kim W."/>
            <person name="Song I."/>
            <person name="Jeong J.-H."/>
            <person name="Kim D."/>
            <person name="Kim S."/>
            <person name="Ryu S."/>
            <person name="Song J.Y."/>
            <person name="Lee S.K."/>
        </authorList>
    </citation>
    <scope>NUCLEOTIDE SEQUENCE [LARGE SCALE GENOMIC DNA]</scope>
    <source>
        <tissue evidence="2">Muscle</tissue>
    </source>
</reference>